<evidence type="ECO:0000256" key="1">
    <source>
        <dbReference type="SAM" id="MobiDB-lite"/>
    </source>
</evidence>
<proteinExistence type="predicted"/>
<dbReference type="InterPro" id="IPR014710">
    <property type="entry name" value="RmlC-like_jellyroll"/>
</dbReference>
<keyword evidence="4" id="KW-1185">Reference proteome</keyword>
<reference evidence="3 4" key="1">
    <citation type="submission" date="2019-12" db="EMBL/GenBank/DDBJ databases">
        <authorList>
            <person name="Li C."/>
            <person name="Zhao J."/>
        </authorList>
    </citation>
    <scope>NUCLEOTIDE SEQUENCE [LARGE SCALE GENOMIC DNA]</scope>
    <source>
        <strain evidence="3 4">NEAU-DD11</strain>
    </source>
</reference>
<sequence length="88" mass="9880">MEQQEFLDALKAEGYADPVLVERAPNGTLADHAHPFEAKALVLKGEIRLHAGGEIKIYRPGDVFHLRRDEPHRESYGPDGVAYLSSRR</sequence>
<dbReference type="SUPFAM" id="SSF51182">
    <property type="entry name" value="RmlC-like cupins"/>
    <property type="match status" value="1"/>
</dbReference>
<feature type="region of interest" description="Disordered" evidence="1">
    <location>
        <begin position="69"/>
        <end position="88"/>
    </location>
</feature>
<dbReference type="EMBL" id="WSES01000009">
    <property type="protein sequence ID" value="MVW63588.1"/>
    <property type="molecule type" value="Genomic_DNA"/>
</dbReference>
<dbReference type="InterPro" id="IPR013096">
    <property type="entry name" value="Cupin_2"/>
</dbReference>
<organism evidence="3 4">
    <name type="scientific">Massilia cellulosiltytica</name>
    <dbReference type="NCBI Taxonomy" id="2683234"/>
    <lineage>
        <taxon>Bacteria</taxon>
        <taxon>Pseudomonadati</taxon>
        <taxon>Pseudomonadota</taxon>
        <taxon>Betaproteobacteria</taxon>
        <taxon>Burkholderiales</taxon>
        <taxon>Oxalobacteraceae</taxon>
        <taxon>Telluria group</taxon>
        <taxon>Massilia</taxon>
    </lineage>
</organism>
<dbReference type="InterPro" id="IPR011051">
    <property type="entry name" value="RmlC_Cupin_sf"/>
</dbReference>
<dbReference type="Gene3D" id="2.60.120.10">
    <property type="entry name" value="Jelly Rolls"/>
    <property type="match status" value="1"/>
</dbReference>
<feature type="domain" description="Cupin type-2" evidence="2">
    <location>
        <begin position="20"/>
        <end position="73"/>
    </location>
</feature>
<evidence type="ECO:0000259" key="2">
    <source>
        <dbReference type="Pfam" id="PF07883"/>
    </source>
</evidence>
<dbReference type="RefSeq" id="WP_056132944.1">
    <property type="nucleotide sequence ID" value="NZ_WSES01000009.1"/>
</dbReference>
<dbReference type="Pfam" id="PF07883">
    <property type="entry name" value="Cupin_2"/>
    <property type="match status" value="1"/>
</dbReference>
<comment type="caution">
    <text evidence="3">The sequence shown here is derived from an EMBL/GenBank/DDBJ whole genome shotgun (WGS) entry which is preliminary data.</text>
</comment>
<accession>A0A7X3KA21</accession>
<evidence type="ECO:0000313" key="3">
    <source>
        <dbReference type="EMBL" id="MVW63588.1"/>
    </source>
</evidence>
<gene>
    <name evidence="3" type="ORF">GPY61_27045</name>
</gene>
<name>A0A7X3KA21_9BURK</name>
<dbReference type="Proteomes" id="UP000443353">
    <property type="component" value="Unassembled WGS sequence"/>
</dbReference>
<dbReference type="AlphaFoldDB" id="A0A7X3KA21"/>
<protein>
    <submittedName>
        <fullName evidence="3">Cupin domain-containing protein</fullName>
    </submittedName>
</protein>
<evidence type="ECO:0000313" key="4">
    <source>
        <dbReference type="Proteomes" id="UP000443353"/>
    </source>
</evidence>